<accession>A0AAD9K407</accession>
<name>A0AAD9K407_9ANNE</name>
<proteinExistence type="predicted"/>
<comment type="caution">
    <text evidence="2">The sequence shown here is derived from an EMBL/GenBank/DDBJ whole genome shotgun (WGS) entry which is preliminary data.</text>
</comment>
<dbReference type="EMBL" id="JAODUP010000063">
    <property type="protein sequence ID" value="KAK2164479.1"/>
    <property type="molecule type" value="Genomic_DNA"/>
</dbReference>
<dbReference type="Proteomes" id="UP001208570">
    <property type="component" value="Unassembled WGS sequence"/>
</dbReference>
<organism evidence="2 3">
    <name type="scientific">Paralvinella palmiformis</name>
    <dbReference type="NCBI Taxonomy" id="53620"/>
    <lineage>
        <taxon>Eukaryota</taxon>
        <taxon>Metazoa</taxon>
        <taxon>Spiralia</taxon>
        <taxon>Lophotrochozoa</taxon>
        <taxon>Annelida</taxon>
        <taxon>Polychaeta</taxon>
        <taxon>Sedentaria</taxon>
        <taxon>Canalipalpata</taxon>
        <taxon>Terebellida</taxon>
        <taxon>Terebelliformia</taxon>
        <taxon>Alvinellidae</taxon>
        <taxon>Paralvinella</taxon>
    </lineage>
</organism>
<keyword evidence="3" id="KW-1185">Reference proteome</keyword>
<evidence type="ECO:0000313" key="3">
    <source>
        <dbReference type="Proteomes" id="UP001208570"/>
    </source>
</evidence>
<evidence type="ECO:0000256" key="1">
    <source>
        <dbReference type="SAM" id="MobiDB-lite"/>
    </source>
</evidence>
<evidence type="ECO:0000313" key="2">
    <source>
        <dbReference type="EMBL" id="KAK2164479.1"/>
    </source>
</evidence>
<feature type="region of interest" description="Disordered" evidence="1">
    <location>
        <begin position="91"/>
        <end position="110"/>
    </location>
</feature>
<sequence>MLNNIDSEPNGAKFRTGCCFGTRESKVRTPGDGSDRECGIAADRKYDDTSADHGKMHDANVAVESTNRNATFDSGIGVDWSKVNNVGSLREHVTGSRRSVNDPDDVKSPR</sequence>
<reference evidence="2" key="1">
    <citation type="journal article" date="2023" name="Mol. Biol. Evol.">
        <title>Third-Generation Sequencing Reveals the Adaptive Role of the Epigenome in Three Deep-Sea Polychaetes.</title>
        <authorList>
            <person name="Perez M."/>
            <person name="Aroh O."/>
            <person name="Sun Y."/>
            <person name="Lan Y."/>
            <person name="Juniper S.K."/>
            <person name="Young C.R."/>
            <person name="Angers B."/>
            <person name="Qian P.Y."/>
        </authorList>
    </citation>
    <scope>NUCLEOTIDE SEQUENCE</scope>
    <source>
        <strain evidence="2">P08H-3</strain>
    </source>
</reference>
<gene>
    <name evidence="2" type="ORF">LSH36_63g09020</name>
</gene>
<protein>
    <submittedName>
        <fullName evidence="2">Uncharacterized protein</fullName>
    </submittedName>
</protein>
<dbReference type="AlphaFoldDB" id="A0AAD9K407"/>